<name>G7Q7K3_9BACT</name>
<evidence type="ECO:0000313" key="10">
    <source>
        <dbReference type="EMBL" id="EHJ47156.1"/>
    </source>
</evidence>
<evidence type="ECO:0000256" key="2">
    <source>
        <dbReference type="ARBA" id="ARBA00004418"/>
    </source>
</evidence>
<organism evidence="10 11">
    <name type="scientific">Solidesulfovibrio carbinoliphilus subsp. oakridgensis</name>
    <dbReference type="NCBI Taxonomy" id="694327"/>
    <lineage>
        <taxon>Bacteria</taxon>
        <taxon>Pseudomonadati</taxon>
        <taxon>Thermodesulfobacteriota</taxon>
        <taxon>Desulfovibrionia</taxon>
        <taxon>Desulfovibrionales</taxon>
        <taxon>Desulfovibrionaceae</taxon>
        <taxon>Solidesulfovibrio</taxon>
    </lineage>
</organism>
<keyword evidence="5" id="KW-1003">Cell membrane</keyword>
<dbReference type="CDD" id="cd13553">
    <property type="entry name" value="PBP2_NrtA_CpmA_like"/>
    <property type="match status" value="1"/>
</dbReference>
<comment type="similarity">
    <text evidence="3">Belongs to the bacterial solute-binding protein SsuA/TauA family.</text>
</comment>
<dbReference type="SUPFAM" id="SSF53850">
    <property type="entry name" value="Periplasmic binding protein-like II"/>
    <property type="match status" value="1"/>
</dbReference>
<keyword evidence="8" id="KW-0472">Membrane</keyword>
<evidence type="ECO:0000256" key="6">
    <source>
        <dbReference type="ARBA" id="ARBA00022519"/>
    </source>
</evidence>
<keyword evidence="11" id="KW-1185">Reference proteome</keyword>
<evidence type="ECO:0000256" key="4">
    <source>
        <dbReference type="ARBA" id="ARBA00022448"/>
    </source>
</evidence>
<dbReference type="PANTHER" id="PTHR30024">
    <property type="entry name" value="ALIPHATIC SULFONATES-BINDING PROTEIN-RELATED"/>
    <property type="match status" value="1"/>
</dbReference>
<evidence type="ECO:0000256" key="8">
    <source>
        <dbReference type="ARBA" id="ARBA00023136"/>
    </source>
</evidence>
<accession>G7Q7K3</accession>
<dbReference type="InterPro" id="IPR044527">
    <property type="entry name" value="NrtA/CpmA_ABC-bd_dom"/>
</dbReference>
<proteinExistence type="inferred from homology"/>
<keyword evidence="7 9" id="KW-0732">Signal</keyword>
<dbReference type="GO" id="GO:0042597">
    <property type="term" value="C:periplasmic space"/>
    <property type="evidence" value="ECO:0007669"/>
    <property type="project" value="UniProtKB-SubCell"/>
</dbReference>
<evidence type="ECO:0000256" key="1">
    <source>
        <dbReference type="ARBA" id="ARBA00004308"/>
    </source>
</evidence>
<dbReference type="eggNOG" id="COG0715">
    <property type="taxonomic scope" value="Bacteria"/>
</dbReference>
<dbReference type="AlphaFoldDB" id="G7Q7K3"/>
<evidence type="ECO:0000256" key="9">
    <source>
        <dbReference type="SAM" id="SignalP"/>
    </source>
</evidence>
<dbReference type="PANTHER" id="PTHR30024:SF47">
    <property type="entry name" value="TAURINE-BINDING PERIPLASMIC PROTEIN"/>
    <property type="match status" value="1"/>
</dbReference>
<protein>
    <submittedName>
        <fullName evidence="10">Nitrate/sulfonate/taurine/bicarbonate ABC transporter periplasmic protein</fullName>
    </submittedName>
</protein>
<dbReference type="Proteomes" id="UP000004662">
    <property type="component" value="Chromosome"/>
</dbReference>
<comment type="subcellular location">
    <subcellularLocation>
        <location evidence="1">Endomembrane system</location>
    </subcellularLocation>
    <subcellularLocation>
        <location evidence="2">Periplasm</location>
    </subcellularLocation>
</comment>
<feature type="chain" id="PRO_5003503264" evidence="9">
    <location>
        <begin position="31"/>
        <end position="328"/>
    </location>
</feature>
<keyword evidence="4" id="KW-0813">Transport</keyword>
<evidence type="ECO:0000256" key="7">
    <source>
        <dbReference type="ARBA" id="ARBA00022729"/>
    </source>
</evidence>
<dbReference type="Pfam" id="PF13379">
    <property type="entry name" value="NMT1_2"/>
    <property type="match status" value="1"/>
</dbReference>
<keyword evidence="6" id="KW-0997">Cell inner membrane</keyword>
<dbReference type="GO" id="GO:0012505">
    <property type="term" value="C:endomembrane system"/>
    <property type="evidence" value="ECO:0007669"/>
    <property type="project" value="UniProtKB-SubCell"/>
</dbReference>
<gene>
    <name evidence="10" type="ORF">DFW101_1146</name>
</gene>
<dbReference type="RefSeq" id="WP_009180568.1">
    <property type="nucleotide sequence ID" value="NZ_CM001368.1"/>
</dbReference>
<dbReference type="OrthoDB" id="9815602at2"/>
<dbReference type="STRING" id="694327.DFW101_1146"/>
<dbReference type="EMBL" id="CM001368">
    <property type="protein sequence ID" value="EHJ47156.1"/>
    <property type="molecule type" value="Genomic_DNA"/>
</dbReference>
<sequence>MIRPSLALAFRLTAAILAVCLVLAAAPAPAGPSAADSQPVRLAYLQNDLHHLALWIALDKGFFSEEGLPVEVAGIFRSGPELMTAFGAGELDAAYVGQAPATIAAVRGTARIKVLAQANTEGSALVGSKALAEGKVPRPTLAIPGHGGVQELLLQKALPTLGLSADGVELVVVSPPEMLPALQSGQIDGFIAWEPYPARAVLQAIGTTIANSTAIWAGHPCCVLAAADDLIDKRPAVARSLIRAHGKATRYIADHPEEALAVAVKYTGMDEDVARRAMAHVTYVETPSLVGEEEYVRFLITRGVIKVEDAAAFTRSFIDLPTREAAAR</sequence>
<dbReference type="HOGENOM" id="CLU_028871_10_4_7"/>
<evidence type="ECO:0000313" key="11">
    <source>
        <dbReference type="Proteomes" id="UP000004662"/>
    </source>
</evidence>
<reference evidence="11" key="1">
    <citation type="journal article" date="2015" name="Genome Announc.">
        <title>High-Quality Draft Genome Sequence of Desulfovibrio carbinoliphilus FW-101-2B, an Organic Acid-Oxidizing Sulfate-Reducing Bacterium Isolated from Uranium(VI)-Contaminated Groundwater.</title>
        <authorList>
            <person name="Ramsay B.D."/>
            <person name="Hwang C."/>
            <person name="Woo H.L."/>
            <person name="Carroll S.L."/>
            <person name="Lucas S."/>
            <person name="Han J."/>
            <person name="Lapidus A.L."/>
            <person name="Cheng J.F."/>
            <person name="Goodwin L.A."/>
            <person name="Pitluck S."/>
            <person name="Peters L."/>
            <person name="Chertkov O."/>
            <person name="Held B."/>
            <person name="Detter J.C."/>
            <person name="Han C.S."/>
            <person name="Tapia R."/>
            <person name="Land M.L."/>
            <person name="Hauser L.J."/>
            <person name="Kyrpides N.C."/>
            <person name="Ivanova N.N."/>
            <person name="Mikhailova N."/>
            <person name="Pagani I."/>
            <person name="Woyke T."/>
            <person name="Arkin A.P."/>
            <person name="Dehal P."/>
            <person name="Chivian D."/>
            <person name="Criddle C.S."/>
            <person name="Wu W."/>
            <person name="Chakraborty R."/>
            <person name="Hazen T.C."/>
            <person name="Fields M.W."/>
        </authorList>
    </citation>
    <scope>NUCLEOTIDE SEQUENCE [LARGE SCALE GENOMIC DNA]</scope>
    <source>
        <strain evidence="11">FW-101-2B</strain>
    </source>
</reference>
<evidence type="ECO:0000256" key="3">
    <source>
        <dbReference type="ARBA" id="ARBA00010742"/>
    </source>
</evidence>
<feature type="signal peptide" evidence="9">
    <location>
        <begin position="1"/>
        <end position="30"/>
    </location>
</feature>
<dbReference type="Gene3D" id="3.40.190.10">
    <property type="entry name" value="Periplasmic binding protein-like II"/>
    <property type="match status" value="2"/>
</dbReference>
<evidence type="ECO:0000256" key="5">
    <source>
        <dbReference type="ARBA" id="ARBA00022475"/>
    </source>
</evidence>